<dbReference type="RefSeq" id="WP_111597541.1">
    <property type="nucleotide sequence ID" value="NZ_QLLL01000003.1"/>
</dbReference>
<keyword evidence="1" id="KW-0645">Protease</keyword>
<accession>A0A327QZ71</accession>
<proteinExistence type="predicted"/>
<reference evidence="1 2" key="1">
    <citation type="submission" date="2018-06" db="EMBL/GenBank/DDBJ databases">
        <title>Genomic Encyclopedia of Archaeal and Bacterial Type Strains, Phase II (KMG-II): from individual species to whole genera.</title>
        <authorList>
            <person name="Goeker M."/>
        </authorList>
    </citation>
    <scope>NUCLEOTIDE SEQUENCE [LARGE SCALE GENOMIC DNA]</scope>
    <source>
        <strain evidence="1 2">DSM 23857</strain>
    </source>
</reference>
<evidence type="ECO:0000313" key="2">
    <source>
        <dbReference type="Proteomes" id="UP000249547"/>
    </source>
</evidence>
<dbReference type="Proteomes" id="UP000249547">
    <property type="component" value="Unassembled WGS sequence"/>
</dbReference>
<dbReference type="Gene3D" id="2.60.40.1120">
    <property type="entry name" value="Carboxypeptidase-like, regulatory domain"/>
    <property type="match status" value="1"/>
</dbReference>
<sequence length="841" mass="96516">MRTLFILSLLLCVYTVGHTTVITGRITDDKNQVLPFATVFIKNTTIGTTANQQGEYVLDVPQGSHVIVCQYMGFKKQEIPITANAPKQTLDIHLVPLSMQMKEVIIKNGGEDPAYAIIRQAIKKRSYYQSQVDAYTCDSYLKNLMKLRGAPKKFFGQKIDKDDLGVDSTGKGIVFLSESVTKISYQKPGKMKLDVISDRVSGGDGYGVSFPAFINFYDNNVEAIISQINPRGFISPISENALLYYKYHYEGSFQEDGKTVNKIQVIPRRKQEPVFSGTIFITDDDWRIHSTDLLLTKEYQLELIDTLRIRQTHIPVEKNVWRTKDQVLYFTMKPFGFNIVGTSVNVYSNYNLHPNFPKKYFDKVIMKYDTASQKRSVAYWDTIRPVPLEKDEAKDFVVKDSTAKAFRDSMKLSRNIDSLRKKQKPVSVMNVLWSGVTRRDYYMRESDSSLVTNYYTMRGLVKSLQYNTVEGLVPRIQTNFTWPVKRGQSLSLATEWRYGLSNGHFNANGYLTYIQRNDQRYQNAYNQWTLGGGKRVNQFNKANPISPLMNALYTLLLKENYMKIYENYFGMLAFERRWSSSLRIGANLTYEDRIPLENTTDFVIFKNDKKSFTPNHPEDLANIPFVRSQAVMFGLRASYQPGQRFIEYPTGRVSMGSKYPTFEANYTKGIPDILGSDVDYDKWQFSVHDDMNFKLLGTMKYRLTTGGFINSNAVTIPDLQHFNGNQVFYNTRYVNSFQMAPYYKYSNAASWYGMVNMEHHFNGLLTNKIPLFNRLKWNLVAGTNIFYVNKDNQYYEVFAGLENIFKVIRVDVVGGYQSSSPTRVGVRVGFGGILGGALNIE</sequence>
<dbReference type="SUPFAM" id="SSF49464">
    <property type="entry name" value="Carboxypeptidase regulatory domain-like"/>
    <property type="match status" value="1"/>
</dbReference>
<dbReference type="EMBL" id="QLLL01000003">
    <property type="protein sequence ID" value="RAJ06967.1"/>
    <property type="molecule type" value="Genomic_DNA"/>
</dbReference>
<gene>
    <name evidence="1" type="ORF">LX64_02095</name>
</gene>
<keyword evidence="1" id="KW-0121">Carboxypeptidase</keyword>
<dbReference type="InterPro" id="IPR008969">
    <property type="entry name" value="CarboxyPept-like_regulatory"/>
</dbReference>
<evidence type="ECO:0000313" key="1">
    <source>
        <dbReference type="EMBL" id="RAJ06967.1"/>
    </source>
</evidence>
<dbReference type="OrthoDB" id="983143at2"/>
<comment type="caution">
    <text evidence="1">The sequence shown here is derived from an EMBL/GenBank/DDBJ whole genome shotgun (WGS) entry which is preliminary data.</text>
</comment>
<dbReference type="Pfam" id="PF13715">
    <property type="entry name" value="CarbopepD_reg_2"/>
    <property type="match status" value="1"/>
</dbReference>
<dbReference type="InterPro" id="IPR043741">
    <property type="entry name" value="DUF5686"/>
</dbReference>
<protein>
    <submittedName>
        <fullName evidence="1">Carboxypeptidase-like protein</fullName>
    </submittedName>
</protein>
<keyword evidence="2" id="KW-1185">Reference proteome</keyword>
<keyword evidence="1" id="KW-0378">Hydrolase</keyword>
<dbReference type="AlphaFoldDB" id="A0A327QZ71"/>
<dbReference type="GO" id="GO:0004180">
    <property type="term" value="F:carboxypeptidase activity"/>
    <property type="evidence" value="ECO:0007669"/>
    <property type="project" value="UniProtKB-KW"/>
</dbReference>
<dbReference type="Pfam" id="PF18939">
    <property type="entry name" value="DUF5686"/>
    <property type="match status" value="1"/>
</dbReference>
<name>A0A327QZ71_9BACT</name>
<organism evidence="1 2">
    <name type="scientific">Chitinophaga skermanii</name>
    <dbReference type="NCBI Taxonomy" id="331697"/>
    <lineage>
        <taxon>Bacteria</taxon>
        <taxon>Pseudomonadati</taxon>
        <taxon>Bacteroidota</taxon>
        <taxon>Chitinophagia</taxon>
        <taxon>Chitinophagales</taxon>
        <taxon>Chitinophagaceae</taxon>
        <taxon>Chitinophaga</taxon>
    </lineage>
</organism>